<protein>
    <submittedName>
        <fullName evidence="1">Uncharacterized protein</fullName>
    </submittedName>
</protein>
<dbReference type="AlphaFoldDB" id="A0A5B7F5A4"/>
<evidence type="ECO:0000313" key="1">
    <source>
        <dbReference type="EMBL" id="MPC40697.1"/>
    </source>
</evidence>
<comment type="caution">
    <text evidence="1">The sequence shown here is derived from an EMBL/GenBank/DDBJ whole genome shotgun (WGS) entry which is preliminary data.</text>
</comment>
<evidence type="ECO:0000313" key="2">
    <source>
        <dbReference type="Proteomes" id="UP000324222"/>
    </source>
</evidence>
<keyword evidence="2" id="KW-1185">Reference proteome</keyword>
<sequence>MCFIAVQNTRSTSLQEAAEAALFIQTGTAIVDNQKHPHPTLTRIFRPERRSHIRVTGFNIDAVAVNKVWRWCR</sequence>
<name>A0A5B7F5A4_PORTR</name>
<accession>A0A5B7F5A4</accession>
<reference evidence="1 2" key="1">
    <citation type="submission" date="2019-05" db="EMBL/GenBank/DDBJ databases">
        <title>Another draft genome of Portunus trituberculatus and its Hox gene families provides insights of decapod evolution.</title>
        <authorList>
            <person name="Jeong J.-H."/>
            <person name="Song I."/>
            <person name="Kim S."/>
            <person name="Choi T."/>
            <person name="Kim D."/>
            <person name="Ryu S."/>
            <person name="Kim W."/>
        </authorList>
    </citation>
    <scope>NUCLEOTIDE SEQUENCE [LARGE SCALE GENOMIC DNA]</scope>
    <source>
        <tissue evidence="1">Muscle</tissue>
    </source>
</reference>
<organism evidence="1 2">
    <name type="scientific">Portunus trituberculatus</name>
    <name type="common">Swimming crab</name>
    <name type="synonym">Neptunus trituberculatus</name>
    <dbReference type="NCBI Taxonomy" id="210409"/>
    <lineage>
        <taxon>Eukaryota</taxon>
        <taxon>Metazoa</taxon>
        <taxon>Ecdysozoa</taxon>
        <taxon>Arthropoda</taxon>
        <taxon>Crustacea</taxon>
        <taxon>Multicrustacea</taxon>
        <taxon>Malacostraca</taxon>
        <taxon>Eumalacostraca</taxon>
        <taxon>Eucarida</taxon>
        <taxon>Decapoda</taxon>
        <taxon>Pleocyemata</taxon>
        <taxon>Brachyura</taxon>
        <taxon>Eubrachyura</taxon>
        <taxon>Portunoidea</taxon>
        <taxon>Portunidae</taxon>
        <taxon>Portuninae</taxon>
        <taxon>Portunus</taxon>
    </lineage>
</organism>
<gene>
    <name evidence="1" type="ORF">E2C01_034263</name>
</gene>
<dbReference type="Proteomes" id="UP000324222">
    <property type="component" value="Unassembled WGS sequence"/>
</dbReference>
<proteinExistence type="predicted"/>
<dbReference type="EMBL" id="VSRR010004781">
    <property type="protein sequence ID" value="MPC40697.1"/>
    <property type="molecule type" value="Genomic_DNA"/>
</dbReference>